<dbReference type="AlphaFoldDB" id="E9G3J3"/>
<keyword evidence="2" id="KW-1185">Reference proteome</keyword>
<evidence type="ECO:0000313" key="2">
    <source>
        <dbReference type="Proteomes" id="UP000000305"/>
    </source>
</evidence>
<protein>
    <submittedName>
        <fullName evidence="1">Uncharacterized protein</fullName>
    </submittedName>
</protein>
<dbReference type="OrthoDB" id="6422937at2759"/>
<gene>
    <name evidence="1" type="ORF">DAPPUDRAFT_237283</name>
</gene>
<evidence type="ECO:0000313" key="1">
    <source>
        <dbReference type="EMBL" id="EFX85975.1"/>
    </source>
</evidence>
<reference evidence="1 2" key="1">
    <citation type="journal article" date="2011" name="Science">
        <title>The ecoresponsive genome of Daphnia pulex.</title>
        <authorList>
            <person name="Colbourne J.K."/>
            <person name="Pfrender M.E."/>
            <person name="Gilbert D."/>
            <person name="Thomas W.K."/>
            <person name="Tucker A."/>
            <person name="Oakley T.H."/>
            <person name="Tokishita S."/>
            <person name="Aerts A."/>
            <person name="Arnold G.J."/>
            <person name="Basu M.K."/>
            <person name="Bauer D.J."/>
            <person name="Caceres C.E."/>
            <person name="Carmel L."/>
            <person name="Casola C."/>
            <person name="Choi J.H."/>
            <person name="Detter J.C."/>
            <person name="Dong Q."/>
            <person name="Dusheyko S."/>
            <person name="Eads B.D."/>
            <person name="Frohlich T."/>
            <person name="Geiler-Samerotte K.A."/>
            <person name="Gerlach D."/>
            <person name="Hatcher P."/>
            <person name="Jogdeo S."/>
            <person name="Krijgsveld J."/>
            <person name="Kriventseva E.V."/>
            <person name="Kultz D."/>
            <person name="Laforsch C."/>
            <person name="Lindquist E."/>
            <person name="Lopez J."/>
            <person name="Manak J.R."/>
            <person name="Muller J."/>
            <person name="Pangilinan J."/>
            <person name="Patwardhan R.P."/>
            <person name="Pitluck S."/>
            <person name="Pritham E.J."/>
            <person name="Rechtsteiner A."/>
            <person name="Rho M."/>
            <person name="Rogozin I.B."/>
            <person name="Sakarya O."/>
            <person name="Salamov A."/>
            <person name="Schaack S."/>
            <person name="Shapiro H."/>
            <person name="Shiga Y."/>
            <person name="Skalitzky C."/>
            <person name="Smith Z."/>
            <person name="Souvorov A."/>
            <person name="Sung W."/>
            <person name="Tang Z."/>
            <person name="Tsuchiya D."/>
            <person name="Tu H."/>
            <person name="Vos H."/>
            <person name="Wang M."/>
            <person name="Wolf Y.I."/>
            <person name="Yamagata H."/>
            <person name="Yamada T."/>
            <person name="Ye Y."/>
            <person name="Shaw J.R."/>
            <person name="Andrews J."/>
            <person name="Crease T.J."/>
            <person name="Tang H."/>
            <person name="Lucas S.M."/>
            <person name="Robertson H.M."/>
            <person name="Bork P."/>
            <person name="Koonin E.V."/>
            <person name="Zdobnov E.M."/>
            <person name="Grigoriev I.V."/>
            <person name="Lynch M."/>
            <person name="Boore J.L."/>
        </authorList>
    </citation>
    <scope>NUCLEOTIDE SEQUENCE [LARGE SCALE GENOMIC DNA]</scope>
</reference>
<dbReference type="Proteomes" id="UP000000305">
    <property type="component" value="Unassembled WGS sequence"/>
</dbReference>
<dbReference type="InParanoid" id="E9G3J3"/>
<dbReference type="EMBL" id="GL732531">
    <property type="protein sequence ID" value="EFX85975.1"/>
    <property type="molecule type" value="Genomic_DNA"/>
</dbReference>
<accession>E9G3J3</accession>
<dbReference type="HOGENOM" id="CLU_2796582_0_0_1"/>
<proteinExistence type="predicted"/>
<name>E9G3J3_DAPPU</name>
<organism evidence="1 2">
    <name type="scientific">Daphnia pulex</name>
    <name type="common">Water flea</name>
    <dbReference type="NCBI Taxonomy" id="6669"/>
    <lineage>
        <taxon>Eukaryota</taxon>
        <taxon>Metazoa</taxon>
        <taxon>Ecdysozoa</taxon>
        <taxon>Arthropoda</taxon>
        <taxon>Crustacea</taxon>
        <taxon>Branchiopoda</taxon>
        <taxon>Diplostraca</taxon>
        <taxon>Cladocera</taxon>
        <taxon>Anomopoda</taxon>
        <taxon>Daphniidae</taxon>
        <taxon>Daphnia</taxon>
    </lineage>
</organism>
<dbReference type="KEGG" id="dpx:DAPPUDRAFT_237283"/>
<sequence length="68" mass="7816">MLQKNGKYLASKFLEEIICALQTKRCLKQFLGLLAAPQLGTLNLNLRYLSKEDDSSIRFEPNSLRCIR</sequence>